<feature type="compositionally biased region" description="Polar residues" evidence="4">
    <location>
        <begin position="577"/>
        <end position="586"/>
    </location>
</feature>
<keyword evidence="1" id="KW-0112">Calmodulin-binding</keyword>
<organism evidence="6 7">
    <name type="scientific">Arachis hypogaea</name>
    <name type="common">Peanut</name>
    <dbReference type="NCBI Taxonomy" id="3818"/>
    <lineage>
        <taxon>Eukaryota</taxon>
        <taxon>Viridiplantae</taxon>
        <taxon>Streptophyta</taxon>
        <taxon>Embryophyta</taxon>
        <taxon>Tracheophyta</taxon>
        <taxon>Spermatophyta</taxon>
        <taxon>Magnoliopsida</taxon>
        <taxon>eudicotyledons</taxon>
        <taxon>Gunneridae</taxon>
        <taxon>Pentapetalae</taxon>
        <taxon>rosids</taxon>
        <taxon>fabids</taxon>
        <taxon>Fabales</taxon>
        <taxon>Fabaceae</taxon>
        <taxon>Papilionoideae</taxon>
        <taxon>50 kb inversion clade</taxon>
        <taxon>dalbergioids sensu lato</taxon>
        <taxon>Dalbergieae</taxon>
        <taxon>Pterocarpus clade</taxon>
        <taxon>Arachis</taxon>
    </lineage>
</organism>
<dbReference type="PANTHER" id="PTHR32295">
    <property type="entry name" value="IQ-DOMAIN 5-RELATED"/>
    <property type="match status" value="1"/>
</dbReference>
<reference evidence="6 7" key="1">
    <citation type="submission" date="2019-01" db="EMBL/GenBank/DDBJ databases">
        <title>Sequencing of cultivated peanut Arachis hypogaea provides insights into genome evolution and oil improvement.</title>
        <authorList>
            <person name="Chen X."/>
        </authorList>
    </citation>
    <scope>NUCLEOTIDE SEQUENCE [LARGE SCALE GENOMIC DNA]</scope>
    <source>
        <strain evidence="7">cv. Fuhuasheng</strain>
        <tissue evidence="6">Leaves</tissue>
    </source>
</reference>
<feature type="compositionally biased region" description="Basic and acidic residues" evidence="4">
    <location>
        <begin position="679"/>
        <end position="688"/>
    </location>
</feature>
<feature type="region of interest" description="Disordered" evidence="4">
    <location>
        <begin position="401"/>
        <end position="420"/>
    </location>
</feature>
<feature type="compositionally biased region" description="Basic and acidic residues" evidence="4">
    <location>
        <begin position="588"/>
        <end position="597"/>
    </location>
</feature>
<feature type="region of interest" description="Disordered" evidence="4">
    <location>
        <begin position="457"/>
        <end position="497"/>
    </location>
</feature>
<evidence type="ECO:0000313" key="6">
    <source>
        <dbReference type="EMBL" id="RYR41219.1"/>
    </source>
</evidence>
<comment type="caution">
    <text evidence="6">The sequence shown here is derived from an EMBL/GenBank/DDBJ whole genome shotgun (WGS) entry which is preliminary data.</text>
</comment>
<feature type="domain" description="DUF4005" evidence="5">
    <location>
        <begin position="641"/>
        <end position="706"/>
    </location>
</feature>
<feature type="compositionally biased region" description="Polar residues" evidence="4">
    <location>
        <begin position="645"/>
        <end position="654"/>
    </location>
</feature>
<feature type="compositionally biased region" description="Polar residues" evidence="4">
    <location>
        <begin position="661"/>
        <end position="677"/>
    </location>
</feature>
<dbReference type="InterPro" id="IPR025064">
    <property type="entry name" value="DUF4005"/>
</dbReference>
<dbReference type="GO" id="GO:0005516">
    <property type="term" value="F:calmodulin binding"/>
    <property type="evidence" value="ECO:0007669"/>
    <property type="project" value="UniProtKB-KW"/>
</dbReference>
<dbReference type="InterPro" id="IPR000048">
    <property type="entry name" value="IQ_motif_EF-hand-BS"/>
</dbReference>
<evidence type="ECO:0000256" key="3">
    <source>
        <dbReference type="ARBA" id="ARBA00024378"/>
    </source>
</evidence>
<accession>A0A445BRB7</accession>
<dbReference type="EMBL" id="SDMP01000008">
    <property type="protein sequence ID" value="RYR41219.1"/>
    <property type="molecule type" value="Genomic_DNA"/>
</dbReference>
<evidence type="ECO:0000256" key="1">
    <source>
        <dbReference type="ARBA" id="ARBA00022860"/>
    </source>
</evidence>
<evidence type="ECO:0000256" key="4">
    <source>
        <dbReference type="SAM" id="MobiDB-lite"/>
    </source>
</evidence>
<dbReference type="Gene3D" id="1.20.5.190">
    <property type="match status" value="1"/>
</dbReference>
<comment type="subunit">
    <text evidence="3">Binds to multiple calmodulin (CaM) in the presence of Ca(2+) and CaM-like proteins.</text>
</comment>
<proteinExistence type="inferred from homology"/>
<dbReference type="Proteomes" id="UP000289738">
    <property type="component" value="Chromosome A08"/>
</dbReference>
<gene>
    <name evidence="6" type="ORF">Ahy_A08g037614</name>
</gene>
<feature type="compositionally biased region" description="Basic and acidic residues" evidence="4">
    <location>
        <begin position="562"/>
        <end position="576"/>
    </location>
</feature>
<feature type="region of interest" description="Disordered" evidence="4">
    <location>
        <begin position="325"/>
        <end position="382"/>
    </location>
</feature>
<dbReference type="PANTHER" id="PTHR32295:SF154">
    <property type="entry name" value="PROTEIN IQ-DOMAIN 32"/>
    <property type="match status" value="1"/>
</dbReference>
<protein>
    <recommendedName>
        <fullName evidence="5">DUF4005 domain-containing protein</fullName>
    </recommendedName>
</protein>
<feature type="compositionally biased region" description="Basic and acidic residues" evidence="4">
    <location>
        <begin position="325"/>
        <end position="340"/>
    </location>
</feature>
<name>A0A445BRB7_ARAHY</name>
<keyword evidence="7" id="KW-1185">Reference proteome</keyword>
<dbReference type="Gramene" id="arahy.Tifrunner.gnm2.ann2.Ah08g016500.1">
    <property type="protein sequence ID" value="arahy.Tifrunner.gnm2.ann2.Ah08g016500.1-CDS"/>
    <property type="gene ID" value="arahy.Tifrunner.gnm2.ann2.Ah08g016500"/>
</dbReference>
<dbReference type="SMART" id="SM00015">
    <property type="entry name" value="IQ"/>
    <property type="match status" value="2"/>
</dbReference>
<dbReference type="OrthoDB" id="1747078at2759"/>
<feature type="region of interest" description="Disordered" evidence="4">
    <location>
        <begin position="528"/>
        <end position="734"/>
    </location>
</feature>
<evidence type="ECO:0000313" key="7">
    <source>
        <dbReference type="Proteomes" id="UP000289738"/>
    </source>
</evidence>
<feature type="compositionally biased region" description="Polar residues" evidence="4">
    <location>
        <begin position="700"/>
        <end position="717"/>
    </location>
</feature>
<feature type="compositionally biased region" description="Basic and acidic residues" evidence="4">
    <location>
        <begin position="477"/>
        <end position="492"/>
    </location>
</feature>
<feature type="compositionally biased region" description="Basic and acidic residues" evidence="4">
    <location>
        <begin position="537"/>
        <end position="553"/>
    </location>
</feature>
<dbReference type="Pfam" id="PF00612">
    <property type="entry name" value="IQ"/>
    <property type="match status" value="2"/>
</dbReference>
<dbReference type="Pfam" id="PF13178">
    <property type="entry name" value="DUF4005"/>
    <property type="match status" value="1"/>
</dbReference>
<dbReference type="STRING" id="3818.A0A445BRB7"/>
<dbReference type="AlphaFoldDB" id="A0A445BRB7"/>
<evidence type="ECO:0000256" key="2">
    <source>
        <dbReference type="ARBA" id="ARBA00024341"/>
    </source>
</evidence>
<sequence length="734" mass="80266">MGRPASCFKLIICGGDAAEKDGYQVAQIKDSNDKRGWSFRKKSVTAKQRVLSNTVTADSSSANKESSQCNSFNFEPNVVDKVYTTNNSDKKPNLSSIESSETNVIEAESKKDVNPPESAVITIQAAIRGLLAQRDLMQIKNLVKLQAAVRGHLVRSHAVGTLRCVQAIAKMQLLVRARRAQQSQENQSHMSKSNVMDASIEKLLSSRFARQLLESTPKNKPIHVKCDPSKADSAWKWLERWMSMSSKYTSDDKKTSSLTEESEVYPQTADTKPSVEDSILPSRDEKKPITHDANNFSFQAIRSPSPSKKAVEFGAKVASAEIGSFKDEKSASDVSARPEVKSLPQKPEIDGEPRKRSMKRYASDQLEAERNKSGHGSRKVSNPAFIAAQSKFEELSSMINSGRTSSFSDQTAAVESEADTSSVNMDMAYRSKELSENSGPFFSKLGGSQCGTKLSISSTLDTPNVSEVGPIEDDQDAKDLEGVGNLDKKTNLDVDTDIPGAIPSSHLATAVMDQTETVDEINGIMVHSSVAVDSEEPVSKTEKNASDVQRDQNEDPLQGFRSSREASPKTHTKVPESQETPSSQLSMKPKDGKDKSRSNSKLGTPPVVNKSPVNGNHDSSSRGQPSGKRRNSFGSVKADHIDQEPTGNTNNNSPLPRFMQATESAKAKTSANNTPRSSPDVHERDVQVTKRHSLPGATGRQVSPRIQQSMSQPQQNPKGYCVQPQPTQERKWVR</sequence>
<comment type="similarity">
    <text evidence="2">Belongs to the IQD family.</text>
</comment>
<feature type="compositionally biased region" description="Polar residues" evidence="4">
    <location>
        <begin position="611"/>
        <end position="624"/>
    </location>
</feature>
<evidence type="ECO:0000259" key="5">
    <source>
        <dbReference type="Pfam" id="PF13178"/>
    </source>
</evidence>
<dbReference type="PROSITE" id="PS50096">
    <property type="entry name" value="IQ"/>
    <property type="match status" value="2"/>
</dbReference>
<feature type="region of interest" description="Disordered" evidence="4">
    <location>
        <begin position="249"/>
        <end position="290"/>
    </location>
</feature>